<reference evidence="1" key="1">
    <citation type="submission" date="2020-09" db="EMBL/GenBank/DDBJ databases">
        <authorList>
            <person name="Kikuchi T."/>
        </authorList>
    </citation>
    <scope>NUCLEOTIDE SEQUENCE</scope>
    <source>
        <strain evidence="1">SH1</strain>
    </source>
</reference>
<accession>A0A811KSK2</accession>
<evidence type="ECO:0000313" key="2">
    <source>
        <dbReference type="Proteomes" id="UP000614601"/>
    </source>
</evidence>
<dbReference type="EMBL" id="CAJFCW020000004">
    <property type="protein sequence ID" value="CAG9110497.1"/>
    <property type="molecule type" value="Genomic_DNA"/>
</dbReference>
<comment type="caution">
    <text evidence="1">The sequence shown here is derived from an EMBL/GenBank/DDBJ whole genome shotgun (WGS) entry which is preliminary data.</text>
</comment>
<gene>
    <name evidence="1" type="ORF">BOKJ2_LOCUS7650</name>
</gene>
<dbReference type="OrthoDB" id="10464565at2759"/>
<evidence type="ECO:0000313" key="1">
    <source>
        <dbReference type="EMBL" id="CAD5218440.1"/>
    </source>
</evidence>
<organism evidence="1 2">
    <name type="scientific">Bursaphelenchus okinawaensis</name>
    <dbReference type="NCBI Taxonomy" id="465554"/>
    <lineage>
        <taxon>Eukaryota</taxon>
        <taxon>Metazoa</taxon>
        <taxon>Ecdysozoa</taxon>
        <taxon>Nematoda</taxon>
        <taxon>Chromadorea</taxon>
        <taxon>Rhabditida</taxon>
        <taxon>Tylenchina</taxon>
        <taxon>Tylenchomorpha</taxon>
        <taxon>Aphelenchoidea</taxon>
        <taxon>Aphelenchoididae</taxon>
        <taxon>Bursaphelenchus</taxon>
    </lineage>
</organism>
<dbReference type="Proteomes" id="UP000783686">
    <property type="component" value="Unassembled WGS sequence"/>
</dbReference>
<sequence>MLPRAPSASELQHQKRLTEAYYKDQEKELFPFIESGHQRIMNDGTVLIWNPAEGCYDKDFTYHYTRQNANPSWEITDEMVDRVTKNQREKEFLKSNYYKNMLVSKEHIEIASREDCFALADDGRKEHSLHRVNHPFNDIPDKDIDSCLDDIFVRQNYRYT</sequence>
<dbReference type="EMBL" id="CAJFDH010000004">
    <property type="protein sequence ID" value="CAD5218440.1"/>
    <property type="molecule type" value="Genomic_DNA"/>
</dbReference>
<dbReference type="AlphaFoldDB" id="A0A811KSK2"/>
<protein>
    <submittedName>
        <fullName evidence="1">Uncharacterized protein</fullName>
    </submittedName>
</protein>
<keyword evidence="2" id="KW-1185">Reference proteome</keyword>
<name>A0A811KSK2_9BILA</name>
<dbReference type="Proteomes" id="UP000614601">
    <property type="component" value="Unassembled WGS sequence"/>
</dbReference>
<proteinExistence type="predicted"/>